<comment type="similarity">
    <text evidence="2 6">Belongs to the PstS family.</text>
</comment>
<name>C1AB01_GEMAT</name>
<dbReference type="AlphaFoldDB" id="C1AB01"/>
<dbReference type="InterPro" id="IPR050962">
    <property type="entry name" value="Phosphate-bind_PstS"/>
</dbReference>
<dbReference type="GO" id="GO:0043190">
    <property type="term" value="C:ATP-binding cassette (ABC) transporter complex"/>
    <property type="evidence" value="ECO:0007669"/>
    <property type="project" value="InterPro"/>
</dbReference>
<dbReference type="InterPro" id="IPR005673">
    <property type="entry name" value="ABC_phos-bd_PstS"/>
</dbReference>
<dbReference type="Gene3D" id="3.40.190.10">
    <property type="entry name" value="Periplasmic binding protein-like II"/>
    <property type="match status" value="2"/>
</dbReference>
<dbReference type="RefSeq" id="WP_015894176.1">
    <property type="nucleotide sequence ID" value="NC_012489.1"/>
</dbReference>
<feature type="domain" description="PBP" evidence="7">
    <location>
        <begin position="60"/>
        <end position="351"/>
    </location>
</feature>
<evidence type="ECO:0000256" key="4">
    <source>
        <dbReference type="ARBA" id="ARBA00022448"/>
    </source>
</evidence>
<evidence type="ECO:0000256" key="6">
    <source>
        <dbReference type="PIRNR" id="PIRNR002756"/>
    </source>
</evidence>
<dbReference type="Proteomes" id="UP000002209">
    <property type="component" value="Chromosome"/>
</dbReference>
<evidence type="ECO:0000256" key="2">
    <source>
        <dbReference type="ARBA" id="ARBA00008725"/>
    </source>
</evidence>
<accession>C1AB01</accession>
<evidence type="ECO:0000313" key="9">
    <source>
        <dbReference type="Proteomes" id="UP000002209"/>
    </source>
</evidence>
<dbReference type="SUPFAM" id="SSF53850">
    <property type="entry name" value="Periplasmic binding protein-like II"/>
    <property type="match status" value="1"/>
</dbReference>
<gene>
    <name evidence="8" type="primary">pstS</name>
    <name evidence="8" type="ordered locus">GAU_2365</name>
</gene>
<evidence type="ECO:0000259" key="7">
    <source>
        <dbReference type="Pfam" id="PF12849"/>
    </source>
</evidence>
<keyword evidence="9" id="KW-1185">Reference proteome</keyword>
<dbReference type="NCBIfam" id="TIGR00975">
    <property type="entry name" value="3a0107s03"/>
    <property type="match status" value="1"/>
</dbReference>
<dbReference type="EMBL" id="AP009153">
    <property type="protein sequence ID" value="BAH39407.1"/>
    <property type="molecule type" value="Genomic_DNA"/>
</dbReference>
<comment type="function">
    <text evidence="1">Part of the ABC transporter complex PstSACB involved in phosphate import.</text>
</comment>
<proteinExistence type="inferred from homology"/>
<evidence type="ECO:0000256" key="3">
    <source>
        <dbReference type="ARBA" id="ARBA00011529"/>
    </source>
</evidence>
<evidence type="ECO:0000256" key="5">
    <source>
        <dbReference type="ARBA" id="ARBA00022592"/>
    </source>
</evidence>
<keyword evidence="4 6" id="KW-0813">Transport</keyword>
<reference evidence="9" key="1">
    <citation type="submission" date="2006-03" db="EMBL/GenBank/DDBJ databases">
        <title>Complete genome sequence of Gemmatimonas aurantiaca T-27 that represents a novel phylum Gemmatimonadetes.</title>
        <authorList>
            <person name="Takasaki K."/>
            <person name="Ichikawa N."/>
            <person name="Miura H."/>
            <person name="Matsushita S."/>
            <person name="Watanabe Y."/>
            <person name="Oguchi A."/>
            <person name="Ankai A."/>
            <person name="Yashiro I."/>
            <person name="Takahashi M."/>
            <person name="Terui Y."/>
            <person name="Fukui S."/>
            <person name="Yokoyama H."/>
            <person name="Tanikawa S."/>
            <person name="Hanada S."/>
            <person name="Kamagata Y."/>
            <person name="Fujita N."/>
        </authorList>
    </citation>
    <scope>NUCLEOTIDE SEQUENCE [LARGE SCALE GENOMIC DNA]</scope>
    <source>
        <strain evidence="9">T-27 / DSM 14586 / JCM 11422 / NBRC 100505</strain>
    </source>
</reference>
<dbReference type="eggNOG" id="COG0226">
    <property type="taxonomic scope" value="Bacteria"/>
</dbReference>
<dbReference type="GO" id="GO:0035435">
    <property type="term" value="P:phosphate ion transmembrane transport"/>
    <property type="evidence" value="ECO:0007669"/>
    <property type="project" value="InterPro"/>
</dbReference>
<keyword evidence="5 6" id="KW-0592">Phosphate transport</keyword>
<dbReference type="GO" id="GO:0042301">
    <property type="term" value="F:phosphate ion binding"/>
    <property type="evidence" value="ECO:0007669"/>
    <property type="project" value="InterPro"/>
</dbReference>
<dbReference type="STRING" id="379066.GAU_2365"/>
<protein>
    <recommendedName>
        <fullName evidence="6">Phosphate-binding protein</fullName>
    </recommendedName>
</protein>
<dbReference type="PANTHER" id="PTHR42996:SF1">
    <property type="entry name" value="PHOSPHATE-BINDING PROTEIN PSTS"/>
    <property type="match status" value="1"/>
</dbReference>
<dbReference type="PIRSF" id="PIRSF002756">
    <property type="entry name" value="PstS"/>
    <property type="match status" value="1"/>
</dbReference>
<dbReference type="InterPro" id="IPR024370">
    <property type="entry name" value="PBP_domain"/>
</dbReference>
<dbReference type="HOGENOM" id="CLU_034528_1_1_0"/>
<sequence length="389" mass="41290">MSPVAPSRTACTQRRYADVIRPFVGAVLLCNALIGCAGDQPSTARSDSTNAAGAASVMTSTRVDITGAGATFPYPLYARWFNEYAKTSNTRINYQSIGSGAGIRQVVARTVDFGATDVPMTDSELSASKMRILHIPTVVGAVAITYNLPELSRPLNLSADVIADIFLGKLTKWNDTRLAALNPKVTLPASDILVVHRADGSGTSYIFSDYLTVVSPAWASGPGRGKEVPWPVGIGGKGNEGVAGQVKQMPGAIGYLEVVYARQNRLPVAHIRNQAGRFVSPMPFEIATAATSVLDRLATDRMAATDLRMSLVDAPGAQSYPIASFTWMLIAPDAIGPVKSHQMASFLRWALLENGDIASTLGYVPLPSDAAARVVDKVEELLSPSVARP</sequence>
<dbReference type="CDD" id="cd13565">
    <property type="entry name" value="PBP2_PstS"/>
    <property type="match status" value="1"/>
</dbReference>
<dbReference type="Pfam" id="PF12849">
    <property type="entry name" value="PBP_like_2"/>
    <property type="match status" value="1"/>
</dbReference>
<evidence type="ECO:0000313" key="8">
    <source>
        <dbReference type="EMBL" id="BAH39407.1"/>
    </source>
</evidence>
<dbReference type="KEGG" id="gau:GAU_2365"/>
<dbReference type="PANTHER" id="PTHR42996">
    <property type="entry name" value="PHOSPHATE-BINDING PROTEIN PSTS"/>
    <property type="match status" value="1"/>
</dbReference>
<organism evidence="8 9">
    <name type="scientific">Gemmatimonas aurantiaca (strain DSM 14586 / JCM 11422 / NBRC 100505 / T-27)</name>
    <dbReference type="NCBI Taxonomy" id="379066"/>
    <lineage>
        <taxon>Bacteria</taxon>
        <taxon>Pseudomonadati</taxon>
        <taxon>Gemmatimonadota</taxon>
        <taxon>Gemmatimonadia</taxon>
        <taxon>Gemmatimonadales</taxon>
        <taxon>Gemmatimonadaceae</taxon>
        <taxon>Gemmatimonas</taxon>
    </lineage>
</organism>
<evidence type="ECO:0000256" key="1">
    <source>
        <dbReference type="ARBA" id="ARBA00002841"/>
    </source>
</evidence>
<comment type="subunit">
    <text evidence="3">The complex is composed of two ATP-binding proteins (PstB), two transmembrane proteins (PstC and PstA) and a solute-binding protein (PstS).</text>
</comment>